<dbReference type="EMBL" id="BGPR01037505">
    <property type="protein sequence ID" value="GBO13114.1"/>
    <property type="molecule type" value="Genomic_DNA"/>
</dbReference>
<feature type="non-terminal residue" evidence="2">
    <location>
        <position position="1"/>
    </location>
</feature>
<comment type="caution">
    <text evidence="2">The sequence shown here is derived from an EMBL/GenBank/DDBJ whole genome shotgun (WGS) entry which is preliminary data.</text>
</comment>
<evidence type="ECO:0000313" key="3">
    <source>
        <dbReference type="Proteomes" id="UP000499080"/>
    </source>
</evidence>
<keyword evidence="3" id="KW-1185">Reference proteome</keyword>
<dbReference type="Proteomes" id="UP000499080">
    <property type="component" value="Unassembled WGS sequence"/>
</dbReference>
<evidence type="ECO:0000313" key="2">
    <source>
        <dbReference type="EMBL" id="GBO13114.1"/>
    </source>
</evidence>
<dbReference type="AlphaFoldDB" id="A0A4Y2ULN8"/>
<sequence length="85" mass="9192">PIHGVYSVESGFESGTLRPQSRDLTTRPPRPHGGIGFRACGPPAPKPLPYQLATTPPCKCNFHGIRKLLSRPSASGFFLKLGMFS</sequence>
<accession>A0A4Y2ULN8</accession>
<evidence type="ECO:0000256" key="1">
    <source>
        <dbReference type="SAM" id="MobiDB-lite"/>
    </source>
</evidence>
<feature type="region of interest" description="Disordered" evidence="1">
    <location>
        <begin position="9"/>
        <end position="42"/>
    </location>
</feature>
<proteinExistence type="predicted"/>
<protein>
    <submittedName>
        <fullName evidence="2">Uncharacterized protein</fullName>
    </submittedName>
</protein>
<gene>
    <name evidence="2" type="ORF">AVEN_214071_1</name>
</gene>
<reference evidence="2 3" key="1">
    <citation type="journal article" date="2019" name="Sci. Rep.">
        <title>Orb-weaving spider Araneus ventricosus genome elucidates the spidroin gene catalogue.</title>
        <authorList>
            <person name="Kono N."/>
            <person name="Nakamura H."/>
            <person name="Ohtoshi R."/>
            <person name="Moran D.A.P."/>
            <person name="Shinohara A."/>
            <person name="Yoshida Y."/>
            <person name="Fujiwara M."/>
            <person name="Mori M."/>
            <person name="Tomita M."/>
            <person name="Arakawa K."/>
        </authorList>
    </citation>
    <scope>NUCLEOTIDE SEQUENCE [LARGE SCALE GENOMIC DNA]</scope>
</reference>
<organism evidence="2 3">
    <name type="scientific">Araneus ventricosus</name>
    <name type="common">Orbweaver spider</name>
    <name type="synonym">Epeira ventricosa</name>
    <dbReference type="NCBI Taxonomy" id="182803"/>
    <lineage>
        <taxon>Eukaryota</taxon>
        <taxon>Metazoa</taxon>
        <taxon>Ecdysozoa</taxon>
        <taxon>Arthropoda</taxon>
        <taxon>Chelicerata</taxon>
        <taxon>Arachnida</taxon>
        <taxon>Araneae</taxon>
        <taxon>Araneomorphae</taxon>
        <taxon>Entelegynae</taxon>
        <taxon>Araneoidea</taxon>
        <taxon>Araneidae</taxon>
        <taxon>Araneus</taxon>
    </lineage>
</organism>
<name>A0A4Y2ULN8_ARAVE</name>